<feature type="non-terminal residue" evidence="1">
    <location>
        <position position="309"/>
    </location>
</feature>
<evidence type="ECO:0000313" key="1">
    <source>
        <dbReference type="EMBL" id="SVD10990.1"/>
    </source>
</evidence>
<dbReference type="SUPFAM" id="SSF81901">
    <property type="entry name" value="HCP-like"/>
    <property type="match status" value="1"/>
</dbReference>
<sequence length="309" mass="33433">AAMEILEGTLGLIKKIESAEAKLSAEEQLAGTLDEFPDNHRVQKFITTVKEHVQAFTHQSNPMLSLISNIEGSEGRVRVLCNLAGTLAQAGDIQQATSLLAEAQKIVDSIEDKSELSPSLSYLAVAQIKLGKPDEAKVTLATALSTVDKIEGIEAKVGSFGKLITALNELDDQEQIRTVIAQSLDLAGEIQQKAQVVLQQSLTLVSKMKDGEEKATALQKIAFAMSQPGNPKRSEEIFVQALTIATQIADAEKKALALEKIASTFAQTGPGENFTQLQFSIGWMYFEGQNLPKDHARAVSWFRKAAELG</sequence>
<reference evidence="1" key="1">
    <citation type="submission" date="2018-05" db="EMBL/GenBank/DDBJ databases">
        <authorList>
            <person name="Lanie J.A."/>
            <person name="Ng W.-L."/>
            <person name="Kazmierczak K.M."/>
            <person name="Andrzejewski T.M."/>
            <person name="Davidsen T.M."/>
            <person name="Wayne K.J."/>
            <person name="Tettelin H."/>
            <person name="Glass J.I."/>
            <person name="Rusch D."/>
            <person name="Podicherti R."/>
            <person name="Tsui H.-C.T."/>
            <person name="Winkler M.E."/>
        </authorList>
    </citation>
    <scope>NUCLEOTIDE SEQUENCE</scope>
</reference>
<dbReference type="InterPro" id="IPR006597">
    <property type="entry name" value="Sel1-like"/>
</dbReference>
<name>A0A382SLY5_9ZZZZ</name>
<dbReference type="Pfam" id="PF08238">
    <property type="entry name" value="Sel1"/>
    <property type="match status" value="1"/>
</dbReference>
<organism evidence="1">
    <name type="scientific">marine metagenome</name>
    <dbReference type="NCBI Taxonomy" id="408172"/>
    <lineage>
        <taxon>unclassified sequences</taxon>
        <taxon>metagenomes</taxon>
        <taxon>ecological metagenomes</taxon>
    </lineage>
</organism>
<protein>
    <recommendedName>
        <fullName evidence="2">MalT-like TPR region domain-containing protein</fullName>
    </recommendedName>
</protein>
<evidence type="ECO:0008006" key="2">
    <source>
        <dbReference type="Google" id="ProtNLM"/>
    </source>
</evidence>
<dbReference type="InterPro" id="IPR011990">
    <property type="entry name" value="TPR-like_helical_dom_sf"/>
</dbReference>
<dbReference type="Gene3D" id="1.25.40.10">
    <property type="entry name" value="Tetratricopeptide repeat domain"/>
    <property type="match status" value="2"/>
</dbReference>
<feature type="non-terminal residue" evidence="1">
    <location>
        <position position="1"/>
    </location>
</feature>
<dbReference type="SMART" id="SM00671">
    <property type="entry name" value="SEL1"/>
    <property type="match status" value="1"/>
</dbReference>
<proteinExistence type="predicted"/>
<dbReference type="AlphaFoldDB" id="A0A382SLY5"/>
<dbReference type="EMBL" id="UINC01130121">
    <property type="protein sequence ID" value="SVD10990.1"/>
    <property type="molecule type" value="Genomic_DNA"/>
</dbReference>
<accession>A0A382SLY5</accession>
<dbReference type="SUPFAM" id="SSF48452">
    <property type="entry name" value="TPR-like"/>
    <property type="match status" value="1"/>
</dbReference>
<gene>
    <name evidence="1" type="ORF">METZ01_LOCUS363844</name>
</gene>